<evidence type="ECO:0000313" key="1">
    <source>
        <dbReference type="EMBL" id="OGG49645.1"/>
    </source>
</evidence>
<dbReference type="STRING" id="1798482.A2763_03115"/>
<accession>A0A1F6CKH8</accession>
<comment type="caution">
    <text evidence="1">The sequence shown here is derived from an EMBL/GenBank/DDBJ whole genome shotgun (WGS) entry which is preliminary data.</text>
</comment>
<gene>
    <name evidence="1" type="ORF">A2763_03115</name>
</gene>
<organism evidence="1 2">
    <name type="scientific">Candidatus Kaiserbacteria bacterium RIFCSPHIGHO2_01_FULL_54_36</name>
    <dbReference type="NCBI Taxonomy" id="1798482"/>
    <lineage>
        <taxon>Bacteria</taxon>
        <taxon>Candidatus Kaiseribacteriota</taxon>
    </lineage>
</organism>
<sequence>MGNSPDNFTGPREVWSAPRIEKVRSDLEIAISEAQELMASHEPIIQEVHDALVELGHRVIEAGEVHEDILRLQAQVKPDQEEVNDILKGAIKTRTALLEAYLKAKTEIEE</sequence>
<reference evidence="1 2" key="1">
    <citation type="journal article" date="2016" name="Nat. Commun.">
        <title>Thousands of microbial genomes shed light on interconnected biogeochemical processes in an aquifer system.</title>
        <authorList>
            <person name="Anantharaman K."/>
            <person name="Brown C.T."/>
            <person name="Hug L.A."/>
            <person name="Sharon I."/>
            <person name="Castelle C.J."/>
            <person name="Probst A.J."/>
            <person name="Thomas B.C."/>
            <person name="Singh A."/>
            <person name="Wilkins M.J."/>
            <person name="Karaoz U."/>
            <person name="Brodie E.L."/>
            <person name="Williams K.H."/>
            <person name="Hubbard S.S."/>
            <person name="Banfield J.F."/>
        </authorList>
    </citation>
    <scope>NUCLEOTIDE SEQUENCE [LARGE SCALE GENOMIC DNA]</scope>
</reference>
<protein>
    <submittedName>
        <fullName evidence="1">Uncharacterized protein</fullName>
    </submittedName>
</protein>
<name>A0A1F6CKH8_9BACT</name>
<proteinExistence type="predicted"/>
<dbReference type="AlphaFoldDB" id="A0A1F6CKH8"/>
<dbReference type="EMBL" id="MFKV01000028">
    <property type="protein sequence ID" value="OGG49645.1"/>
    <property type="molecule type" value="Genomic_DNA"/>
</dbReference>
<dbReference type="Proteomes" id="UP000178370">
    <property type="component" value="Unassembled WGS sequence"/>
</dbReference>
<evidence type="ECO:0000313" key="2">
    <source>
        <dbReference type="Proteomes" id="UP000178370"/>
    </source>
</evidence>